<dbReference type="Proteomes" id="UP001595279">
    <property type="component" value="Unassembled WGS sequence"/>
</dbReference>
<gene>
    <name evidence="1" type="ORF">ACFOGI_03530</name>
</gene>
<name>A0ABV7CSS0_9BACI</name>
<sequence>MSYFGFNGYPPRPDHIQPNPSYIQYSSQYPPQNIPMQVPPQTPYQAFAKPKHPEQWPHAGQLGYSSFTGGKPGSNLFAYFQGNKGQVDIEKMIGTVSQLANTYHQVSPIVKEFGSILKNIR</sequence>
<keyword evidence="2" id="KW-1185">Reference proteome</keyword>
<reference evidence="2" key="1">
    <citation type="journal article" date="2019" name="Int. J. Syst. Evol. Microbiol.">
        <title>The Global Catalogue of Microorganisms (GCM) 10K type strain sequencing project: providing services to taxonomists for standard genome sequencing and annotation.</title>
        <authorList>
            <consortium name="The Broad Institute Genomics Platform"/>
            <consortium name="The Broad Institute Genome Sequencing Center for Infectious Disease"/>
            <person name="Wu L."/>
            <person name="Ma J."/>
        </authorList>
    </citation>
    <scope>NUCLEOTIDE SEQUENCE [LARGE SCALE GENOMIC DNA]</scope>
    <source>
        <strain evidence="2">KCTC 13128</strain>
    </source>
</reference>
<comment type="caution">
    <text evidence="1">The sequence shown here is derived from an EMBL/GenBank/DDBJ whole genome shotgun (WGS) entry which is preliminary data.</text>
</comment>
<organism evidence="1 2">
    <name type="scientific">Virgibacillus xinjiangensis</name>
    <dbReference type="NCBI Taxonomy" id="393090"/>
    <lineage>
        <taxon>Bacteria</taxon>
        <taxon>Bacillati</taxon>
        <taxon>Bacillota</taxon>
        <taxon>Bacilli</taxon>
        <taxon>Bacillales</taxon>
        <taxon>Bacillaceae</taxon>
        <taxon>Virgibacillus</taxon>
    </lineage>
</organism>
<evidence type="ECO:0000313" key="1">
    <source>
        <dbReference type="EMBL" id="MFC3039308.1"/>
    </source>
</evidence>
<evidence type="ECO:0000313" key="2">
    <source>
        <dbReference type="Proteomes" id="UP001595279"/>
    </source>
</evidence>
<accession>A0ABV7CSS0</accession>
<dbReference type="RefSeq" id="WP_390268487.1">
    <property type="nucleotide sequence ID" value="NZ_JBHRSA010000009.1"/>
</dbReference>
<protein>
    <submittedName>
        <fullName evidence="1">YppG family protein</fullName>
    </submittedName>
</protein>
<dbReference type="InterPro" id="IPR025555">
    <property type="entry name" value="YppG"/>
</dbReference>
<dbReference type="Pfam" id="PF14179">
    <property type="entry name" value="YppG"/>
    <property type="match status" value="1"/>
</dbReference>
<dbReference type="EMBL" id="JBHRSA010000009">
    <property type="protein sequence ID" value="MFC3039308.1"/>
    <property type="molecule type" value="Genomic_DNA"/>
</dbReference>
<proteinExistence type="predicted"/>